<dbReference type="RefSeq" id="WP_109229247.1">
    <property type="nucleotide sequence ID" value="NZ_PYHR01000002.1"/>
</dbReference>
<dbReference type="Gene3D" id="3.40.50.2000">
    <property type="entry name" value="Glycogen Phosphorylase B"/>
    <property type="match status" value="2"/>
</dbReference>
<dbReference type="PANTHER" id="PTHR45947:SF3">
    <property type="entry name" value="SULFOQUINOVOSYL TRANSFERASE SQD2"/>
    <property type="match status" value="1"/>
</dbReference>
<evidence type="ECO:0000256" key="1">
    <source>
        <dbReference type="ARBA" id="ARBA00021292"/>
    </source>
</evidence>
<dbReference type="EMBL" id="PYHR01000002">
    <property type="protein sequence ID" value="PWD50865.1"/>
    <property type="molecule type" value="Genomic_DNA"/>
</dbReference>
<keyword evidence="2" id="KW-0328">Glycosyltransferase</keyword>
<evidence type="ECO:0000259" key="5">
    <source>
        <dbReference type="Pfam" id="PF13579"/>
    </source>
</evidence>
<evidence type="ECO:0000256" key="4">
    <source>
        <dbReference type="SAM" id="MobiDB-lite"/>
    </source>
</evidence>
<dbReference type="InterPro" id="IPR050194">
    <property type="entry name" value="Glycosyltransferase_grp1"/>
</dbReference>
<organism evidence="6 7">
    <name type="scientific">Serinibacter arcticus</name>
    <dbReference type="NCBI Taxonomy" id="1655435"/>
    <lineage>
        <taxon>Bacteria</taxon>
        <taxon>Bacillati</taxon>
        <taxon>Actinomycetota</taxon>
        <taxon>Actinomycetes</taxon>
        <taxon>Micrococcales</taxon>
        <taxon>Beutenbergiaceae</taxon>
        <taxon>Serinibacter</taxon>
    </lineage>
</organism>
<dbReference type="OrthoDB" id="509705at2"/>
<protein>
    <recommendedName>
        <fullName evidence="1">D-inositol 3-phosphate glycosyltransferase</fullName>
    </recommendedName>
</protein>
<evidence type="ECO:0000313" key="7">
    <source>
        <dbReference type="Proteomes" id="UP000245166"/>
    </source>
</evidence>
<feature type="region of interest" description="Disordered" evidence="4">
    <location>
        <begin position="156"/>
        <end position="175"/>
    </location>
</feature>
<dbReference type="Proteomes" id="UP000245166">
    <property type="component" value="Unassembled WGS sequence"/>
</dbReference>
<dbReference type="GO" id="GO:0016758">
    <property type="term" value="F:hexosyltransferase activity"/>
    <property type="evidence" value="ECO:0007669"/>
    <property type="project" value="TreeGrafter"/>
</dbReference>
<dbReference type="Pfam" id="PF13579">
    <property type="entry name" value="Glyco_trans_4_4"/>
    <property type="match status" value="1"/>
</dbReference>
<evidence type="ECO:0000313" key="6">
    <source>
        <dbReference type="EMBL" id="PWD50865.1"/>
    </source>
</evidence>
<dbReference type="AlphaFoldDB" id="A0A2U1ZV46"/>
<comment type="caution">
    <text evidence="6">The sequence shown here is derived from an EMBL/GenBank/DDBJ whole genome shotgun (WGS) entry which is preliminary data.</text>
</comment>
<dbReference type="InterPro" id="IPR028098">
    <property type="entry name" value="Glyco_trans_4-like_N"/>
</dbReference>
<name>A0A2U1ZV46_9MICO</name>
<keyword evidence="7" id="KW-1185">Reference proteome</keyword>
<dbReference type="PANTHER" id="PTHR45947">
    <property type="entry name" value="SULFOQUINOVOSYL TRANSFERASE SQD2"/>
    <property type="match status" value="1"/>
</dbReference>
<dbReference type="Pfam" id="PF13692">
    <property type="entry name" value="Glyco_trans_1_4"/>
    <property type="match status" value="1"/>
</dbReference>
<proteinExistence type="predicted"/>
<dbReference type="CDD" id="cd03801">
    <property type="entry name" value="GT4_PimA-like"/>
    <property type="match status" value="1"/>
</dbReference>
<feature type="domain" description="Glycosyltransferase subfamily 4-like N-terminal" evidence="5">
    <location>
        <begin position="191"/>
        <end position="369"/>
    </location>
</feature>
<evidence type="ECO:0000256" key="3">
    <source>
        <dbReference type="ARBA" id="ARBA00022679"/>
    </source>
</evidence>
<dbReference type="SUPFAM" id="SSF53756">
    <property type="entry name" value="UDP-Glycosyltransferase/glycogen phosphorylase"/>
    <property type="match status" value="1"/>
</dbReference>
<accession>A0A2U1ZV46</accession>
<reference evidence="6 7" key="1">
    <citation type="submission" date="2018-03" db="EMBL/GenBank/DDBJ databases">
        <title>Genome assembly of novel Miniimonas species PCH200.</title>
        <authorList>
            <person name="Thakur V."/>
            <person name="Kumar V."/>
            <person name="Singh D."/>
        </authorList>
    </citation>
    <scope>NUCLEOTIDE SEQUENCE [LARGE SCALE GENOMIC DNA]</scope>
    <source>
        <strain evidence="6 7">PCH200</strain>
    </source>
</reference>
<sequence>MTARPLQPVRDLVLGLGTATTMAREDPALLLVQAARRAPAAWRARAAALLARGRRRGAAHAVGTWLAGHDGEARAEVAALLARGDAPVVVAEIGVLLDVPGADEAGTAATRARARHRRGDLSGAIDAAGATPLGRRLASERTLLTAGTDVRLATAATAAARPHRSPRPADRSPTPRVLHLLTSSVPRTTSGYALRSQEVLRAQRRAGIDAVAATRLAYPVDVGLLGTPDREVVDGVVHHRLVPWHRGGTPRHRLRQHAALALALARDLEPDVLHTTTPWSNAVVTRAVARELGVPWVYEVRGLLEDTWVASFPAAARAAVRASERYRLLRARETELARSADRVVVLGETVRTALVERGVDAGRVVVAPNAVDARLLASDRSPAAARSALGLAPDGFWVGTVGSLVAYEGTDTLIRAVALARADGRDVRAAVVGDGVARPALQRLVDELGLADVVTLPGRVPAAQAPDWYLALDAFAVTRTDSEVTRTVLPLKPMAALALGRPVIASDLPALAELVGDPGAGVLTEPDSPRSVADAVARLADDPALRTELGTAGRRFAAGRTWDAVGQTYRRTYAELLA</sequence>
<keyword evidence="3 6" id="KW-0808">Transferase</keyword>
<dbReference type="GO" id="GO:1901137">
    <property type="term" value="P:carbohydrate derivative biosynthetic process"/>
    <property type="evidence" value="ECO:0007669"/>
    <property type="project" value="UniProtKB-ARBA"/>
</dbReference>
<gene>
    <name evidence="6" type="ORF">C8046_09585</name>
</gene>
<evidence type="ECO:0000256" key="2">
    <source>
        <dbReference type="ARBA" id="ARBA00022676"/>
    </source>
</evidence>